<dbReference type="AlphaFoldDB" id="A0A9X2DMH6"/>
<comment type="caution">
    <text evidence="2">The sequence shown here is derived from an EMBL/GenBank/DDBJ whole genome shotgun (WGS) entry which is preliminary data.</text>
</comment>
<reference evidence="2" key="1">
    <citation type="submission" date="2022-05" db="EMBL/GenBank/DDBJ databases">
        <title>Comparative Genomics of Spacecraft Associated Microbes.</title>
        <authorList>
            <person name="Tran M.T."/>
            <person name="Wright A."/>
            <person name="Seuylemezian A."/>
            <person name="Eisen J."/>
            <person name="Coil D."/>
        </authorList>
    </citation>
    <scope>NUCLEOTIDE SEQUENCE</scope>
    <source>
        <strain evidence="2">214.1.1</strain>
    </source>
</reference>
<gene>
    <name evidence="2" type="ORF">M3202_05430</name>
</gene>
<sequence length="70" mass="7847">MAHSGPMMEQDLVIILAVFGFFLLTGIFGMIGIYSIFQQKKKRAMWSFGIGFVMIAAYLLLMFGSGFVTR</sequence>
<evidence type="ECO:0000313" key="2">
    <source>
        <dbReference type="EMBL" id="MCM3713516.1"/>
    </source>
</evidence>
<dbReference type="EMBL" id="JAMBOL010000003">
    <property type="protein sequence ID" value="MCM3713516.1"/>
    <property type="molecule type" value="Genomic_DNA"/>
</dbReference>
<name>A0A9X2DMH6_9BACI</name>
<keyword evidence="1" id="KW-1133">Transmembrane helix</keyword>
<keyword evidence="3" id="KW-1185">Reference proteome</keyword>
<protein>
    <submittedName>
        <fullName evidence="2">Uncharacterized protein</fullName>
    </submittedName>
</protein>
<accession>A0A9X2DMH6</accession>
<keyword evidence="1" id="KW-0812">Transmembrane</keyword>
<dbReference type="Proteomes" id="UP001139179">
    <property type="component" value="Unassembled WGS sequence"/>
</dbReference>
<evidence type="ECO:0000256" key="1">
    <source>
        <dbReference type="SAM" id="Phobius"/>
    </source>
</evidence>
<organism evidence="2 3">
    <name type="scientific">Halalkalibacter oceani</name>
    <dbReference type="NCBI Taxonomy" id="1653776"/>
    <lineage>
        <taxon>Bacteria</taxon>
        <taxon>Bacillati</taxon>
        <taxon>Bacillota</taxon>
        <taxon>Bacilli</taxon>
        <taxon>Bacillales</taxon>
        <taxon>Bacillaceae</taxon>
        <taxon>Halalkalibacter</taxon>
    </lineage>
</organism>
<feature type="transmembrane region" description="Helical" evidence="1">
    <location>
        <begin position="44"/>
        <end position="68"/>
    </location>
</feature>
<keyword evidence="1" id="KW-0472">Membrane</keyword>
<evidence type="ECO:0000313" key="3">
    <source>
        <dbReference type="Proteomes" id="UP001139179"/>
    </source>
</evidence>
<proteinExistence type="predicted"/>
<feature type="transmembrane region" description="Helical" evidence="1">
    <location>
        <begin position="12"/>
        <end position="37"/>
    </location>
</feature>
<dbReference type="RefSeq" id="WP_251222330.1">
    <property type="nucleotide sequence ID" value="NZ_JAMBOL010000003.1"/>
</dbReference>